<sequence>MREQHTMPKDVAAALKNAGLRTDYKARPAYQRNDYIGWINRAKTPAMRIERLEQMLTELAQGGIYMGKEHKASRK</sequence>
<evidence type="ECO:0000313" key="2">
    <source>
        <dbReference type="EMBL" id="PEN17164.1"/>
    </source>
</evidence>
<reference evidence="1" key="2">
    <citation type="submission" date="2020-04" db="EMBL/GenBank/DDBJ databases">
        <title>Deep metagenomics examines the oral microbiome during advanced dental caries in children, revealing novel taxa and co-occurrences with host molecules.</title>
        <authorList>
            <person name="Baker J.L."/>
            <person name="Morton J.T."/>
            <person name="Dinis M."/>
            <person name="Alvarez R."/>
            <person name="Tran N.C."/>
            <person name="Knight R."/>
            <person name="Edlund A."/>
        </authorList>
    </citation>
    <scope>NUCLEOTIDE SEQUENCE</scope>
    <source>
        <strain evidence="1">JCVI_47_bin.4</strain>
    </source>
</reference>
<evidence type="ECO:0000313" key="1">
    <source>
        <dbReference type="EMBL" id="MBF1650056.1"/>
    </source>
</evidence>
<proteinExistence type="predicted"/>
<dbReference type="Proteomes" id="UP000769484">
    <property type="component" value="Unassembled WGS sequence"/>
</dbReference>
<protein>
    <submittedName>
        <fullName evidence="1">YdeI/OmpD-associated family protein</fullName>
    </submittedName>
</protein>
<evidence type="ECO:0000313" key="3">
    <source>
        <dbReference type="Proteomes" id="UP000219947"/>
    </source>
</evidence>
<dbReference type="AlphaFoldDB" id="A0A2A8D8F8"/>
<dbReference type="Pfam" id="PF13376">
    <property type="entry name" value="OmdA"/>
    <property type="match status" value="1"/>
</dbReference>
<comment type="caution">
    <text evidence="2">The sequence shown here is derived from an EMBL/GenBank/DDBJ whole genome shotgun (WGS) entry which is preliminary data.</text>
</comment>
<reference evidence="2" key="1">
    <citation type="submission" date="2017-10" db="EMBL/GenBank/DDBJ databases">
        <title>Kefir isolates.</title>
        <authorList>
            <person name="Kim Y."/>
            <person name="Blasche S."/>
        </authorList>
    </citation>
    <scope>NUCLEOTIDE SEQUENCE [LARGE SCALE GENOMIC DNA]</scope>
    <source>
        <strain evidence="2">OG2-2</strain>
    </source>
</reference>
<dbReference type="EMBL" id="JABZXJ010000032">
    <property type="protein sequence ID" value="MBF1650056.1"/>
    <property type="molecule type" value="Genomic_DNA"/>
</dbReference>
<keyword evidence="3" id="KW-1185">Reference proteome</keyword>
<dbReference type="EMBL" id="PDEV01000001">
    <property type="protein sequence ID" value="PEN17164.1"/>
    <property type="molecule type" value="Genomic_DNA"/>
</dbReference>
<dbReference type="RefSeq" id="WP_070618582.1">
    <property type="nucleotide sequence ID" value="NZ_CABFMC010000003.1"/>
</dbReference>
<accession>A0A2A8D8F8</accession>
<gene>
    <name evidence="2" type="ORF">CRM92_03875</name>
    <name evidence="1" type="ORF">HXO56_08215</name>
</gene>
<name>A0A2A8D8F8_9MICC</name>
<organism evidence="2 3">
    <name type="scientific">Rothia dentocariosa</name>
    <dbReference type="NCBI Taxonomy" id="2047"/>
    <lineage>
        <taxon>Bacteria</taxon>
        <taxon>Bacillati</taxon>
        <taxon>Actinomycetota</taxon>
        <taxon>Actinomycetes</taxon>
        <taxon>Micrococcales</taxon>
        <taxon>Micrococcaceae</taxon>
        <taxon>Rothia</taxon>
    </lineage>
</organism>
<dbReference type="Proteomes" id="UP000219947">
    <property type="component" value="Unassembled WGS sequence"/>
</dbReference>